<evidence type="ECO:0000256" key="1">
    <source>
        <dbReference type="SAM" id="MobiDB-lite"/>
    </source>
</evidence>
<dbReference type="RefSeq" id="WP_246077280.1">
    <property type="nucleotide sequence ID" value="NZ_VFPO01000001.1"/>
</dbReference>
<evidence type="ECO:0000313" key="2">
    <source>
        <dbReference type="EMBL" id="TQM68625.1"/>
    </source>
</evidence>
<feature type="region of interest" description="Disordered" evidence="1">
    <location>
        <begin position="216"/>
        <end position="287"/>
    </location>
</feature>
<protein>
    <recommendedName>
        <fullName evidence="4">Protein RecA</fullName>
    </recommendedName>
</protein>
<gene>
    <name evidence="2" type="ORF">FHX41_2275</name>
</gene>
<evidence type="ECO:0008006" key="4">
    <source>
        <dbReference type="Google" id="ProtNLM"/>
    </source>
</evidence>
<dbReference type="Proteomes" id="UP000316706">
    <property type="component" value="Unassembled WGS sequence"/>
</dbReference>
<comment type="caution">
    <text evidence="2">The sequence shown here is derived from an EMBL/GenBank/DDBJ whole genome shotgun (WGS) entry which is preliminary data.</text>
</comment>
<accession>A0A543IDG3</accession>
<name>A0A543IDG3_9ACTN</name>
<sequence length="287" mass="28646">MPEAALRDLVPGVSPAGAGPLITGPLSTGPLNTGAGEAVPVLPALRPVLPGGLRPGSVVGVAGPGAASLGAALVAGVSRHGGEDGAGGWCGVVGLPDFGVVAAAGMGAVPERLLLVDDPGDRWADVVAALCEAVDLILLCPPGRPGPAAVRRLSALARRHGCVLALTGAFAGDWAGTRLRLRLDGGVWEGLGDGHGRLTGRRVQVVAEGRDAPGRGRRARMWLPAPDGTVKPDETVRPPLELVPDPADGPVPEGGPVHRPSAPGRHRSDPGSPAAEPLRVPAGKGIA</sequence>
<organism evidence="2 3">
    <name type="scientific">Actinomadura hallensis</name>
    <dbReference type="NCBI Taxonomy" id="337895"/>
    <lineage>
        <taxon>Bacteria</taxon>
        <taxon>Bacillati</taxon>
        <taxon>Actinomycetota</taxon>
        <taxon>Actinomycetes</taxon>
        <taxon>Streptosporangiales</taxon>
        <taxon>Thermomonosporaceae</taxon>
        <taxon>Actinomadura</taxon>
    </lineage>
</organism>
<dbReference type="EMBL" id="VFPO01000001">
    <property type="protein sequence ID" value="TQM68625.1"/>
    <property type="molecule type" value="Genomic_DNA"/>
</dbReference>
<reference evidence="2 3" key="1">
    <citation type="submission" date="2019-06" db="EMBL/GenBank/DDBJ databases">
        <title>Sequencing the genomes of 1000 actinobacteria strains.</title>
        <authorList>
            <person name="Klenk H.-P."/>
        </authorList>
    </citation>
    <scope>NUCLEOTIDE SEQUENCE [LARGE SCALE GENOMIC DNA]</scope>
    <source>
        <strain evidence="2 3">DSM 45043</strain>
    </source>
</reference>
<evidence type="ECO:0000313" key="3">
    <source>
        <dbReference type="Proteomes" id="UP000316706"/>
    </source>
</evidence>
<keyword evidence="3" id="KW-1185">Reference proteome</keyword>
<proteinExistence type="predicted"/>
<dbReference type="AlphaFoldDB" id="A0A543IDG3"/>